<proteinExistence type="predicted"/>
<dbReference type="EMBL" id="JXLP01000016">
    <property type="protein sequence ID" value="KIL77188.1"/>
    <property type="molecule type" value="Genomic_DNA"/>
</dbReference>
<evidence type="ECO:0008006" key="3">
    <source>
        <dbReference type="Google" id="ProtNLM"/>
    </source>
</evidence>
<sequence>MFRLASFSLMKKEYMLLRIFMNRSDIDQSLEFIRTICLIDCSN</sequence>
<reference evidence="1 2" key="1">
    <citation type="submission" date="2015-01" db="EMBL/GenBank/DDBJ databases">
        <title>Genome Assembly of Bacillus badius MTCC 1458.</title>
        <authorList>
            <person name="Verma A."/>
            <person name="Khatri I."/>
            <person name="Mual P."/>
            <person name="Subramanian S."/>
            <person name="Krishnamurthi S."/>
        </authorList>
    </citation>
    <scope>NUCLEOTIDE SEQUENCE [LARGE SCALE GENOMIC DNA]</scope>
    <source>
        <strain evidence="1 2">MTCC 1458</strain>
    </source>
</reference>
<evidence type="ECO:0000313" key="2">
    <source>
        <dbReference type="Proteomes" id="UP000031982"/>
    </source>
</evidence>
<dbReference type="Proteomes" id="UP000031982">
    <property type="component" value="Unassembled WGS sequence"/>
</dbReference>
<keyword evidence="2" id="KW-1185">Reference proteome</keyword>
<organism evidence="1 2">
    <name type="scientific">Bacillus badius</name>
    <dbReference type="NCBI Taxonomy" id="1455"/>
    <lineage>
        <taxon>Bacteria</taxon>
        <taxon>Bacillati</taxon>
        <taxon>Bacillota</taxon>
        <taxon>Bacilli</taxon>
        <taxon>Bacillales</taxon>
        <taxon>Bacillaceae</taxon>
        <taxon>Pseudobacillus</taxon>
    </lineage>
</organism>
<comment type="caution">
    <text evidence="1">The sequence shown here is derived from an EMBL/GenBank/DDBJ whole genome shotgun (WGS) entry which is preliminary data.</text>
</comment>
<protein>
    <recommendedName>
        <fullName evidence="3">Mobile element protein</fullName>
    </recommendedName>
</protein>
<name>A0ABR5AR05_BACBA</name>
<gene>
    <name evidence="1" type="ORF">SD77_1635</name>
</gene>
<accession>A0ABR5AR05</accession>
<evidence type="ECO:0000313" key="1">
    <source>
        <dbReference type="EMBL" id="KIL77188.1"/>
    </source>
</evidence>